<sequence>MALQTSGDPRSDVLRDSAFRECAEGGCTDGLIERYFRHVADEDLASLGGQTLHGLLHAHKQLAAQRPPGRANVHVLHPSLETDGWNSPYAVLQIVTDDMPFLVDSVTAALAQLERRVHLVIHPQLWVERDATGELLQILDTDEQPAQHDGPAAVAESWMHLQIDLAADDAADAAMIERVRGVLDDVRDSVTDWERMRAQCEARIHDLETNPPAPVAKDIIERTQGFLRWLADEHFTFLGYREYDLEEVEGEYVLRGVAGSGLGLLRYDAPASEAFSRLTPHARRTARQPHLLTITKANSRSTVHRPSYLDYIGLRRFDEQGNVNGEYRLLGLFSSSAYVESVRRVPVLRERVAAVVQASGHAPDSHSGKDLMQVLETYPRDELFQVRTEELKSIAAQVMRVQERRTPYVLRRDDEFSRFTSVMVYIPRDRYNTRVRLAMANILQRTFDARSIDYTTSVTDAELARIHFVVRVDPRTGVPDVDDAKLRDDLLRSTQTWSEQLGMHSLDEDGENAAARVMSLYANAFPEAYKEDFGPRQGVADLRHIEALSDADDTRLTLYREPNADPHDRRFKLFRRSSVLLSDIMPIFTDLGVRVTDERPYSMNRADGELIHIYDFGLRADDASVWGTDAELGQVRERFQDAFAAAWNGRSESDGLNALVLGAGLTARQVTVLRAVARYMRQVGLSFSQTYVEHALVTNVELTRELVALFEARFDPSLEDDRQAAQDAIVERIDAGLKEVASLDEDRIVRAFRGAILAVLRTNAYQDGGNRPVISFKINCSAVPGMPHPRPKFEIWVYSPRVEGVHLRFGKVARGGLRWSDRREDFRTEVLGLVKAQMVKNAVIVPTGSKGGFYAKQLPSPSDRDAWMAEGIEAYKLFIGGLLDLTDNLVDGEVVPPTDVVRHDEDDTYLVVAADKGTASFSDIANGVAQERGFWLDDAFASGGSAGYDHKGMGITARGAWESVKRHFREMGHDTQTEDFTVVGVGDMSGDVFGNGMLLSEHIRLVAAFDHRHIFLDPTPDAASSFVERRRLFDLPRSSWADYDKSLISVGGGVYPRSAKSIPISDEVRKALGIKAGVSELTPSELMHAILLAPVDLFWNGGIGTYIKAASESNARIGDRANDEIRVDGGQLRVKVIGEGGNLGASQLGRIEAAQRGVRVNTDAIDNSAGVDTSDHEVNIKILLTDLMKRGRFDLDERNEVLASMTDEVAQQVLRDNYEQNTLLGNARAQTGVMATVHQRLIKWLEGRKELDRGIEFLPSDSELDARIHADTGLTSPELSVLVAYAKLALKNDLTSGDLTQDPWLSRSLADYFPTRVRETFAAELEQHPLRREIIVNSVVNSMINRGGITFAFRVMEETSASAEQIARAYVIARETFDLAGFVAEVEALDNVVSTDAQTKLYLEFRRLLDRVVRWLIHNRPAGLDVTTEIERFRPNVQALAETVPGLLRGSEHKRWETNRDKLVELGVPEALAGRCAGLLDVFSLLDITELALAQDTDPATVAATYFAVSERLGIDTMLGAVSALPRDDRWDSLARGSIRDDLYVVLETFTAAVLAGTSADAEPVARVAAWLKQNPDSVGRALTSLDAIRSLPHPGLAPLSVALRTLRGAIRSGSAS</sequence>
<evidence type="ECO:0000259" key="3">
    <source>
        <dbReference type="Pfam" id="PF21075"/>
    </source>
</evidence>
<proteinExistence type="predicted"/>
<feature type="domain" description="NAD-glutamate dehydrogenase N-terminal ACT1" evidence="3">
    <location>
        <begin position="32"/>
        <end position="172"/>
    </location>
</feature>
<dbReference type="Pfam" id="PF21074">
    <property type="entry name" value="GDH_C"/>
    <property type="match status" value="1"/>
</dbReference>
<dbReference type="SUPFAM" id="SSF51735">
    <property type="entry name" value="NAD(P)-binding Rossmann-fold domains"/>
    <property type="match status" value="1"/>
</dbReference>
<dbReference type="Pfam" id="PF21073">
    <property type="entry name" value="GDH_HM1"/>
    <property type="match status" value="1"/>
</dbReference>
<dbReference type="InterPro" id="IPR048381">
    <property type="entry name" value="GDH_C"/>
</dbReference>
<keyword evidence="7" id="KW-1185">Reference proteome</keyword>
<dbReference type="PANTHER" id="PTHR43403">
    <property type="entry name" value="NAD-SPECIFIC GLUTAMATE DEHYDROGENASE"/>
    <property type="match status" value="1"/>
</dbReference>
<comment type="caution">
    <text evidence="6">The sequence shown here is derived from an EMBL/GenBank/DDBJ whole genome shotgun (WGS) entry which is preliminary data.</text>
</comment>
<dbReference type="InterPro" id="IPR049062">
    <property type="entry name" value="NAD_Glu_DH_ACT2"/>
</dbReference>
<dbReference type="InterPro" id="IPR046346">
    <property type="entry name" value="Aminoacid_DH-like_N_sf"/>
</dbReference>
<dbReference type="RefSeq" id="WP_115922522.1">
    <property type="nucleotide sequence ID" value="NZ_QTUA01000001.1"/>
</dbReference>
<dbReference type="Pfam" id="PF21078">
    <property type="entry name" value="GDH_HM3"/>
    <property type="match status" value="1"/>
</dbReference>
<evidence type="ECO:0000259" key="2">
    <source>
        <dbReference type="Pfam" id="PF21074"/>
    </source>
</evidence>
<dbReference type="InterPro" id="IPR007780">
    <property type="entry name" value="NAD_Glu_DH_bac"/>
</dbReference>
<dbReference type="Pfam" id="PF21076">
    <property type="entry name" value="GDH_ACT2"/>
    <property type="match status" value="1"/>
</dbReference>
<dbReference type="PANTHER" id="PTHR43403:SF1">
    <property type="entry name" value="NAD-SPECIFIC GLUTAMATE DEHYDROGENASE"/>
    <property type="match status" value="1"/>
</dbReference>
<feature type="domain" description="NAD-glutamate dehydrogenase ACT3" evidence="5">
    <location>
        <begin position="554"/>
        <end position="624"/>
    </location>
</feature>
<dbReference type="GO" id="GO:0006538">
    <property type="term" value="P:L-glutamate catabolic process"/>
    <property type="evidence" value="ECO:0007669"/>
    <property type="project" value="InterPro"/>
</dbReference>
<feature type="domain" description="NAD-glutamate dehydrogenase ACT2" evidence="4">
    <location>
        <begin position="410"/>
        <end position="498"/>
    </location>
</feature>
<dbReference type="InterPro" id="IPR049058">
    <property type="entry name" value="NAD_Glu_DH_HM2"/>
</dbReference>
<evidence type="ECO:0000313" key="6">
    <source>
        <dbReference type="EMBL" id="REF30545.1"/>
    </source>
</evidence>
<reference evidence="6 7" key="1">
    <citation type="submission" date="2018-08" db="EMBL/GenBank/DDBJ databases">
        <title>Sequencing the genomes of 1000 actinobacteria strains.</title>
        <authorList>
            <person name="Klenk H.-P."/>
        </authorList>
    </citation>
    <scope>NUCLEOTIDE SEQUENCE [LARGE SCALE GENOMIC DNA]</scope>
    <source>
        <strain evidence="6 7">DSM 22967</strain>
    </source>
</reference>
<dbReference type="PIRSF" id="PIRSF036761">
    <property type="entry name" value="GDH_Mll4104"/>
    <property type="match status" value="1"/>
</dbReference>
<name>A0A3D9UV93_9MICO</name>
<dbReference type="Pfam" id="PF21079">
    <property type="entry name" value="GDH_HM2"/>
    <property type="match status" value="1"/>
</dbReference>
<evidence type="ECO:0000259" key="4">
    <source>
        <dbReference type="Pfam" id="PF21076"/>
    </source>
</evidence>
<gene>
    <name evidence="6" type="ORF">DFJ65_1556</name>
</gene>
<dbReference type="OrthoDB" id="9758052at2"/>
<dbReference type="EMBL" id="QTUA01000001">
    <property type="protein sequence ID" value="REF30545.1"/>
    <property type="molecule type" value="Genomic_DNA"/>
</dbReference>
<dbReference type="InterPro" id="IPR036291">
    <property type="entry name" value="NAD(P)-bd_dom_sf"/>
</dbReference>
<accession>A0A3D9UV93</accession>
<dbReference type="InterPro" id="IPR028971">
    <property type="entry name" value="NAD-GDH_cat"/>
</dbReference>
<dbReference type="GO" id="GO:0004352">
    <property type="term" value="F:glutamate dehydrogenase (NAD+) activity"/>
    <property type="evidence" value="ECO:0007669"/>
    <property type="project" value="InterPro"/>
</dbReference>
<dbReference type="Gene3D" id="3.40.50.720">
    <property type="entry name" value="NAD(P)-binding Rossmann-like Domain"/>
    <property type="match status" value="1"/>
</dbReference>
<evidence type="ECO:0000259" key="5">
    <source>
        <dbReference type="Pfam" id="PF21077"/>
    </source>
</evidence>
<dbReference type="InterPro" id="IPR024727">
    <property type="entry name" value="NAD_Glu_DH_N_ACT1"/>
</dbReference>
<dbReference type="SUPFAM" id="SSF53223">
    <property type="entry name" value="Aminoacid dehydrogenase-like, N-terminal domain"/>
    <property type="match status" value="1"/>
</dbReference>
<dbReference type="Pfam" id="PF21075">
    <property type="entry name" value="GDH_ACT1"/>
    <property type="match status" value="1"/>
</dbReference>
<evidence type="ECO:0000259" key="1">
    <source>
        <dbReference type="Pfam" id="PF05088"/>
    </source>
</evidence>
<dbReference type="Proteomes" id="UP000256253">
    <property type="component" value="Unassembled WGS sequence"/>
</dbReference>
<dbReference type="InterPro" id="IPR049059">
    <property type="entry name" value="NAD_Glu_DH_HM1"/>
</dbReference>
<dbReference type="InterPro" id="IPR049064">
    <property type="entry name" value="NAD_Glu_DH_ACT3"/>
</dbReference>
<protein>
    <submittedName>
        <fullName evidence="6">Glutamate dehydrogenase</fullName>
    </submittedName>
</protein>
<dbReference type="InterPro" id="IPR049056">
    <property type="entry name" value="NAD_Glu_DH_HM3"/>
</dbReference>
<feature type="domain" description="NAD-specific glutamate dehydrogenase C-terminal" evidence="2">
    <location>
        <begin position="1272"/>
        <end position="1608"/>
    </location>
</feature>
<dbReference type="Pfam" id="PF21077">
    <property type="entry name" value="GDH_ACT3"/>
    <property type="match status" value="1"/>
</dbReference>
<feature type="domain" description="NAD-glutamate dehydrogenase catalytic" evidence="1">
    <location>
        <begin position="733"/>
        <end position="1225"/>
    </location>
</feature>
<organism evidence="6 7">
    <name type="scientific">Calidifontibacter indicus</name>
    <dbReference type="NCBI Taxonomy" id="419650"/>
    <lineage>
        <taxon>Bacteria</taxon>
        <taxon>Bacillati</taxon>
        <taxon>Actinomycetota</taxon>
        <taxon>Actinomycetes</taxon>
        <taxon>Micrococcales</taxon>
        <taxon>Dermacoccaceae</taxon>
        <taxon>Calidifontibacter</taxon>
    </lineage>
</organism>
<evidence type="ECO:0000313" key="7">
    <source>
        <dbReference type="Proteomes" id="UP000256253"/>
    </source>
</evidence>
<dbReference type="Pfam" id="PF05088">
    <property type="entry name" value="Bac_GDH_CD"/>
    <property type="match status" value="1"/>
</dbReference>
<dbReference type="GO" id="GO:0004069">
    <property type="term" value="F:L-aspartate:2-oxoglutarate aminotransferase activity"/>
    <property type="evidence" value="ECO:0007669"/>
    <property type="project" value="InterPro"/>
</dbReference>